<gene>
    <name evidence="1" type="ORF">EUGRSUZ_E00440</name>
</gene>
<name>A0A059C0V7_EUCGR</name>
<protein>
    <submittedName>
        <fullName evidence="1">Uncharacterized protein</fullName>
    </submittedName>
</protein>
<evidence type="ECO:0000313" key="1">
    <source>
        <dbReference type="EMBL" id="KCW71987.1"/>
    </source>
</evidence>
<proteinExistence type="predicted"/>
<dbReference type="AlphaFoldDB" id="A0A059C0V7"/>
<dbReference type="Gramene" id="KCW71987">
    <property type="protein sequence ID" value="KCW71987"/>
    <property type="gene ID" value="EUGRSUZ_E00440"/>
</dbReference>
<dbReference type="EMBL" id="KK198757">
    <property type="protein sequence ID" value="KCW71987.1"/>
    <property type="molecule type" value="Genomic_DNA"/>
</dbReference>
<sequence length="154" mass="17743">MLPSKLLLCKHRFIIPVMLPMVEGMCPVNLFLPKFRYCKFDSLPIDIGMLPVSMLPFIYNRCRLKRFTIASGILPRILFVDNCSLSSWVEKLPTETGSLPLNRLCCKSSISRLLQLVKSARKLRLFGSRRPVSLLILPENRPRVKLMVLRDDKL</sequence>
<reference evidence="1" key="1">
    <citation type="submission" date="2013-07" db="EMBL/GenBank/DDBJ databases">
        <title>The genome of Eucalyptus grandis.</title>
        <authorList>
            <person name="Schmutz J."/>
            <person name="Hayes R."/>
            <person name="Myburg A."/>
            <person name="Tuskan G."/>
            <person name="Grattapaglia D."/>
            <person name="Rokhsar D.S."/>
        </authorList>
    </citation>
    <scope>NUCLEOTIDE SEQUENCE</scope>
    <source>
        <tissue evidence="1">Leaf extractions</tissue>
    </source>
</reference>
<accession>A0A059C0V7</accession>
<dbReference type="InParanoid" id="A0A059C0V7"/>
<organism evidence="1">
    <name type="scientific">Eucalyptus grandis</name>
    <name type="common">Flooded gum</name>
    <dbReference type="NCBI Taxonomy" id="71139"/>
    <lineage>
        <taxon>Eukaryota</taxon>
        <taxon>Viridiplantae</taxon>
        <taxon>Streptophyta</taxon>
        <taxon>Embryophyta</taxon>
        <taxon>Tracheophyta</taxon>
        <taxon>Spermatophyta</taxon>
        <taxon>Magnoliopsida</taxon>
        <taxon>eudicotyledons</taxon>
        <taxon>Gunneridae</taxon>
        <taxon>Pentapetalae</taxon>
        <taxon>rosids</taxon>
        <taxon>malvids</taxon>
        <taxon>Myrtales</taxon>
        <taxon>Myrtaceae</taxon>
        <taxon>Myrtoideae</taxon>
        <taxon>Eucalypteae</taxon>
        <taxon>Eucalyptus</taxon>
    </lineage>
</organism>